<comment type="caution">
    <text evidence="2">The sequence shown here is derived from an EMBL/GenBank/DDBJ whole genome shotgun (WGS) entry which is preliminary data.</text>
</comment>
<proteinExistence type="predicted"/>
<keyword evidence="1" id="KW-0812">Transmembrane</keyword>
<sequence>MTSMLTSASFPVSEFGLQDIAIALAPTALAYFIAPLTYGVLPLAATPINTSLELNFSFIKSLTPLFSSSSIPSTAFLRAMSPPAIRPLTNSGFVLNVGGHSEASNTPSLPLVPAPTIISLPLFLKADTVMSTALVISGITFSTAKATFLSSLFIASIISLMLILSMLEVFSFNCSVIIPFSIIVIYLLLHF</sequence>
<evidence type="ECO:0000256" key="1">
    <source>
        <dbReference type="SAM" id="Phobius"/>
    </source>
</evidence>
<feature type="transmembrane region" description="Helical" evidence="1">
    <location>
        <begin position="170"/>
        <end position="189"/>
    </location>
</feature>
<evidence type="ECO:0000313" key="2">
    <source>
        <dbReference type="EMBL" id="MPM06652.1"/>
    </source>
</evidence>
<dbReference type="AlphaFoldDB" id="A0A644WSC2"/>
<name>A0A644WSC2_9ZZZZ</name>
<accession>A0A644WSC2</accession>
<keyword evidence="1" id="KW-0472">Membrane</keyword>
<reference evidence="2" key="1">
    <citation type="submission" date="2019-08" db="EMBL/GenBank/DDBJ databases">
        <authorList>
            <person name="Kucharzyk K."/>
            <person name="Murdoch R.W."/>
            <person name="Higgins S."/>
            <person name="Loffler F."/>
        </authorList>
    </citation>
    <scope>NUCLEOTIDE SEQUENCE</scope>
</reference>
<keyword evidence="1" id="KW-1133">Transmembrane helix</keyword>
<feature type="transmembrane region" description="Helical" evidence="1">
    <location>
        <begin position="20"/>
        <end position="41"/>
    </location>
</feature>
<organism evidence="2">
    <name type="scientific">bioreactor metagenome</name>
    <dbReference type="NCBI Taxonomy" id="1076179"/>
    <lineage>
        <taxon>unclassified sequences</taxon>
        <taxon>metagenomes</taxon>
        <taxon>ecological metagenomes</taxon>
    </lineage>
</organism>
<dbReference type="EMBL" id="VSSQ01001249">
    <property type="protein sequence ID" value="MPM06652.1"/>
    <property type="molecule type" value="Genomic_DNA"/>
</dbReference>
<protein>
    <submittedName>
        <fullName evidence="2">Uncharacterized protein</fullName>
    </submittedName>
</protein>
<feature type="transmembrane region" description="Helical" evidence="1">
    <location>
        <begin position="146"/>
        <end position="164"/>
    </location>
</feature>
<gene>
    <name evidence="2" type="ORF">SDC9_52954</name>
</gene>